<dbReference type="PANTHER" id="PTHR19136:SF81">
    <property type="entry name" value="MOLYBDENUM COFACTOR GUANYLYLTRANSFERASE"/>
    <property type="match status" value="1"/>
</dbReference>
<evidence type="ECO:0000313" key="10">
    <source>
        <dbReference type="EMBL" id="SFR88185.1"/>
    </source>
</evidence>
<comment type="domain">
    <text evidence="8">The N-terminal domain determines nucleotide recognition and specific binding, while the C-terminal domain determines the specific binding to the target protein.</text>
</comment>
<dbReference type="Gene3D" id="3.90.550.10">
    <property type="entry name" value="Spore Coat Polysaccharide Biosynthesis Protein SpsA, Chain A"/>
    <property type="match status" value="1"/>
</dbReference>
<evidence type="ECO:0000256" key="3">
    <source>
        <dbReference type="ARBA" id="ARBA00022723"/>
    </source>
</evidence>
<evidence type="ECO:0000256" key="7">
    <source>
        <dbReference type="ARBA" id="ARBA00023150"/>
    </source>
</evidence>
<evidence type="ECO:0000256" key="1">
    <source>
        <dbReference type="ARBA" id="ARBA00022490"/>
    </source>
</evidence>
<comment type="catalytic activity">
    <reaction evidence="8">
        <text>Mo-molybdopterin + GTP + H(+) = Mo-molybdopterin guanine dinucleotide + diphosphate</text>
        <dbReference type="Rhea" id="RHEA:34243"/>
        <dbReference type="ChEBI" id="CHEBI:15378"/>
        <dbReference type="ChEBI" id="CHEBI:33019"/>
        <dbReference type="ChEBI" id="CHEBI:37565"/>
        <dbReference type="ChEBI" id="CHEBI:71302"/>
        <dbReference type="ChEBI" id="CHEBI:71310"/>
        <dbReference type="EC" id="2.7.7.77"/>
    </reaction>
</comment>
<feature type="binding site" evidence="8">
    <location>
        <position position="48"/>
    </location>
    <ligand>
        <name>GTP</name>
        <dbReference type="ChEBI" id="CHEBI:37565"/>
    </ligand>
</feature>
<feature type="binding site" evidence="8">
    <location>
        <position position="71"/>
    </location>
    <ligand>
        <name>GTP</name>
        <dbReference type="ChEBI" id="CHEBI:37565"/>
    </ligand>
</feature>
<evidence type="ECO:0000259" key="9">
    <source>
        <dbReference type="Pfam" id="PF12804"/>
    </source>
</evidence>
<dbReference type="OrthoDB" id="28434at2157"/>
<evidence type="ECO:0000256" key="4">
    <source>
        <dbReference type="ARBA" id="ARBA00022741"/>
    </source>
</evidence>
<evidence type="ECO:0000256" key="2">
    <source>
        <dbReference type="ARBA" id="ARBA00022679"/>
    </source>
</evidence>
<feature type="binding site" evidence="8">
    <location>
        <position position="100"/>
    </location>
    <ligand>
        <name>GTP</name>
        <dbReference type="ChEBI" id="CHEBI:37565"/>
    </ligand>
</feature>
<dbReference type="STRING" id="767519.SAMN05216559_0454"/>
<keyword evidence="3 8" id="KW-0479">Metal-binding</keyword>
<keyword evidence="4 8" id="KW-0547">Nucleotide-binding</keyword>
<keyword evidence="7 8" id="KW-0501">Molybdenum cofactor biosynthesis</keyword>
<dbReference type="InterPro" id="IPR013482">
    <property type="entry name" value="Molybde_CF_guanTrfase"/>
</dbReference>
<dbReference type="InterPro" id="IPR025877">
    <property type="entry name" value="MobA-like_NTP_Trfase"/>
</dbReference>
<keyword evidence="1 8" id="KW-0963">Cytoplasm</keyword>
<dbReference type="PANTHER" id="PTHR19136">
    <property type="entry name" value="MOLYBDENUM COFACTOR GUANYLYLTRANSFERASE"/>
    <property type="match status" value="1"/>
</dbReference>
<dbReference type="Proteomes" id="UP000199062">
    <property type="component" value="Unassembled WGS sequence"/>
</dbReference>
<dbReference type="GO" id="GO:0061603">
    <property type="term" value="F:molybdenum cofactor guanylyltransferase activity"/>
    <property type="evidence" value="ECO:0007669"/>
    <property type="project" value="UniProtKB-EC"/>
</dbReference>
<gene>
    <name evidence="8" type="primary">mobA</name>
    <name evidence="10" type="ORF">SAMN05216559_0454</name>
</gene>
<evidence type="ECO:0000256" key="5">
    <source>
        <dbReference type="ARBA" id="ARBA00022842"/>
    </source>
</evidence>
<evidence type="ECO:0000256" key="8">
    <source>
        <dbReference type="HAMAP-Rule" id="MF_00316"/>
    </source>
</evidence>
<dbReference type="CDD" id="cd02503">
    <property type="entry name" value="MobA"/>
    <property type="match status" value="1"/>
</dbReference>
<evidence type="ECO:0000256" key="6">
    <source>
        <dbReference type="ARBA" id="ARBA00023134"/>
    </source>
</evidence>
<keyword evidence="6 8" id="KW-0342">GTP-binding</keyword>
<sequence>MRSGLVLAGGRSTRFGEADKSFAEVDGRPMIRRVADRLGAVTDELVVNCRDDQRTAVADALEGIPYRVAVDPVPDEGPVAGMRTGLRVASGNAVAVVACDMPLADPALFERLFAAVDSAAVPRADDRLHPLHAVYDRHAGRVACDRTLAAGSRRLYDVLARVDPVVVDADDVTRYRSPFTNVNSRTDLAAVTGRIEN</sequence>
<feature type="binding site" evidence="8">
    <location>
        <begin position="7"/>
        <end position="9"/>
    </location>
    <ligand>
        <name>GTP</name>
        <dbReference type="ChEBI" id="CHEBI:37565"/>
    </ligand>
</feature>
<feature type="domain" description="MobA-like NTP transferase" evidence="9">
    <location>
        <begin position="4"/>
        <end position="159"/>
    </location>
</feature>
<dbReference type="EMBL" id="FOZK01000001">
    <property type="protein sequence ID" value="SFR88185.1"/>
    <property type="molecule type" value="Genomic_DNA"/>
</dbReference>
<dbReference type="EC" id="2.7.7.77" evidence="8"/>
<dbReference type="SUPFAM" id="SSF53448">
    <property type="entry name" value="Nucleotide-diphospho-sugar transferases"/>
    <property type="match status" value="1"/>
</dbReference>
<dbReference type="Pfam" id="PF12804">
    <property type="entry name" value="NTP_transf_3"/>
    <property type="match status" value="1"/>
</dbReference>
<keyword evidence="2 8" id="KW-0808">Transferase</keyword>
<keyword evidence="5 8" id="KW-0460">Magnesium</keyword>
<dbReference type="GO" id="GO:0005525">
    <property type="term" value="F:GTP binding"/>
    <property type="evidence" value="ECO:0007669"/>
    <property type="project" value="UniProtKB-UniRule"/>
</dbReference>
<dbReference type="GO" id="GO:0006777">
    <property type="term" value="P:Mo-molybdopterin cofactor biosynthetic process"/>
    <property type="evidence" value="ECO:0007669"/>
    <property type="project" value="UniProtKB-KW"/>
</dbReference>
<proteinExistence type="inferred from homology"/>
<name>A0A1I6KA69_9EURY</name>
<dbReference type="GO" id="GO:0005737">
    <property type="term" value="C:cytoplasm"/>
    <property type="evidence" value="ECO:0007669"/>
    <property type="project" value="UniProtKB-SubCell"/>
</dbReference>
<organism evidence="10 11">
    <name type="scientific">Halomicrobium zhouii</name>
    <dbReference type="NCBI Taxonomy" id="767519"/>
    <lineage>
        <taxon>Archaea</taxon>
        <taxon>Methanobacteriati</taxon>
        <taxon>Methanobacteriota</taxon>
        <taxon>Stenosarchaea group</taxon>
        <taxon>Halobacteria</taxon>
        <taxon>Halobacteriales</taxon>
        <taxon>Haloarculaceae</taxon>
        <taxon>Halomicrobium</taxon>
    </lineage>
</organism>
<dbReference type="InterPro" id="IPR029044">
    <property type="entry name" value="Nucleotide-diphossugar_trans"/>
</dbReference>
<feature type="binding site" evidence="8">
    <location>
        <position position="100"/>
    </location>
    <ligand>
        <name>Mg(2+)</name>
        <dbReference type="ChEBI" id="CHEBI:18420"/>
    </ligand>
</feature>
<accession>A0A1I6KA69</accession>
<evidence type="ECO:0000313" key="11">
    <source>
        <dbReference type="Proteomes" id="UP000199062"/>
    </source>
</evidence>
<protein>
    <recommendedName>
        <fullName evidence="8">Probable molybdenum cofactor guanylyltransferase</fullName>
        <shortName evidence="8">MoCo guanylyltransferase</shortName>
        <ecNumber evidence="8">2.7.7.77</ecNumber>
    </recommendedName>
    <alternativeName>
        <fullName evidence="8">GTP:molybdopterin guanylyltransferase</fullName>
    </alternativeName>
    <alternativeName>
        <fullName evidence="8">Mo-MPT guanylyltransferase</fullName>
    </alternativeName>
    <alternativeName>
        <fullName evidence="8">Molybdopterin guanylyltransferase</fullName>
    </alternativeName>
    <alternativeName>
        <fullName evidence="8">Molybdopterin-guanine dinucleotide synthase</fullName>
        <shortName evidence="8">MGD synthase</shortName>
    </alternativeName>
</protein>
<dbReference type="HAMAP" id="MF_00316">
    <property type="entry name" value="MobA"/>
    <property type="match status" value="1"/>
</dbReference>
<comment type="similarity">
    <text evidence="8">Belongs to the MobA family.</text>
</comment>
<dbReference type="RefSeq" id="WP_089813475.1">
    <property type="nucleotide sequence ID" value="NZ_FOZK01000001.1"/>
</dbReference>
<comment type="function">
    <text evidence="8">Transfers a GMP moiety from GTP to Mo-molybdopterin (Mo-MPT) cofactor (Moco or molybdenum cofactor) to form Mo-molybdopterin guanine dinucleotide (Mo-MGD) cofactor.</text>
</comment>
<dbReference type="GO" id="GO:0046872">
    <property type="term" value="F:metal ion binding"/>
    <property type="evidence" value="ECO:0007669"/>
    <property type="project" value="UniProtKB-KW"/>
</dbReference>
<reference evidence="10 11" key="1">
    <citation type="submission" date="2016-10" db="EMBL/GenBank/DDBJ databases">
        <authorList>
            <person name="de Groot N.N."/>
        </authorList>
    </citation>
    <scope>NUCLEOTIDE SEQUENCE [LARGE SCALE GENOMIC DNA]</scope>
    <source>
        <strain evidence="10 11">CGMCC 1.10457</strain>
    </source>
</reference>
<keyword evidence="10" id="KW-0548">Nucleotidyltransferase</keyword>
<feature type="binding site" evidence="8">
    <location>
        <position position="20"/>
    </location>
    <ligand>
        <name>GTP</name>
        <dbReference type="ChEBI" id="CHEBI:37565"/>
    </ligand>
</feature>
<comment type="subcellular location">
    <subcellularLocation>
        <location evidence="8">Cytoplasm</location>
    </subcellularLocation>
</comment>
<comment type="cofactor">
    <cofactor evidence="8">
        <name>Mg(2+)</name>
        <dbReference type="ChEBI" id="CHEBI:18420"/>
    </cofactor>
</comment>
<keyword evidence="11" id="KW-1185">Reference proteome</keyword>
<dbReference type="AlphaFoldDB" id="A0A1I6KA69"/>